<keyword evidence="1" id="KW-0614">Plasmid</keyword>
<gene>
    <name evidence="1" type="ORF">OU989_23090</name>
</gene>
<evidence type="ECO:0000313" key="2">
    <source>
        <dbReference type="Proteomes" id="UP001219585"/>
    </source>
</evidence>
<proteinExistence type="predicted"/>
<dbReference type="EMBL" id="CP113528">
    <property type="protein sequence ID" value="WDV09405.1"/>
    <property type="molecule type" value="Genomic_DNA"/>
</dbReference>
<name>A0AAJ5RR59_9BACI</name>
<evidence type="ECO:0000313" key="1">
    <source>
        <dbReference type="EMBL" id="WDV09405.1"/>
    </source>
</evidence>
<protein>
    <submittedName>
        <fullName evidence="1">Uncharacterized protein</fullName>
    </submittedName>
</protein>
<dbReference type="RefSeq" id="WP_274797614.1">
    <property type="nucleotide sequence ID" value="NZ_CP113528.1"/>
</dbReference>
<reference evidence="1" key="1">
    <citation type="submission" date="2022-11" db="EMBL/GenBank/DDBJ databases">
        <title>Lysinibacillus irui.</title>
        <authorList>
            <person name="Akintayo S.O."/>
        </authorList>
    </citation>
    <scope>NUCLEOTIDE SEQUENCE</scope>
    <source>
        <strain evidence="1">IRB4-01</strain>
        <plasmid evidence="1">unnamed</plasmid>
    </source>
</reference>
<sequence>MGVLQRISEQPRVPIGRITFHLQTSIYRKKGGEYEKVREYLKIGETKDIYGVNGDYIEIQDGLYIRNMDEHQYTMTFGELIVQGANVKSCSKNGIILRKLRPGLILRVVSLKFISNDVTVYGINEKEFISSDEEVQYVMGIFEFDADSTVLKNGQTIKFKKGDTAPYQRVDGHNLLLLDGTWLDISRLNGSFHGL</sequence>
<geneLocation type="plasmid" evidence="1 2">
    <name>unnamed</name>
</geneLocation>
<dbReference type="Proteomes" id="UP001219585">
    <property type="component" value="Plasmid unnamed"/>
</dbReference>
<organism evidence="1 2">
    <name type="scientific">Lysinibacillus irui</name>
    <dbReference type="NCBI Taxonomy" id="2998077"/>
    <lineage>
        <taxon>Bacteria</taxon>
        <taxon>Bacillati</taxon>
        <taxon>Bacillota</taxon>
        <taxon>Bacilli</taxon>
        <taxon>Bacillales</taxon>
        <taxon>Bacillaceae</taxon>
        <taxon>Lysinibacillus</taxon>
    </lineage>
</organism>
<accession>A0AAJ5RR59</accession>
<dbReference type="KEGG" id="liu:OU989_23090"/>
<dbReference type="AlphaFoldDB" id="A0AAJ5RR59"/>